<keyword evidence="9 12" id="KW-1133">Transmembrane helix</keyword>
<keyword evidence="4" id="KW-0645">Protease</keyword>
<keyword evidence="15" id="KW-1185">Reference proteome</keyword>
<evidence type="ECO:0000256" key="12">
    <source>
        <dbReference type="SAM" id="Phobius"/>
    </source>
</evidence>
<protein>
    <submittedName>
        <fullName evidence="14">Peptidase M50B family protein</fullName>
    </submittedName>
</protein>
<comment type="caution">
    <text evidence="14">The sequence shown here is derived from an EMBL/GenBank/DDBJ whole genome shotgun (WGS) entry which is preliminary data.</text>
</comment>
<keyword evidence="7" id="KW-0378">Hydrolase</keyword>
<dbReference type="GO" id="GO:0046872">
    <property type="term" value="F:metal ion binding"/>
    <property type="evidence" value="ECO:0007669"/>
    <property type="project" value="UniProtKB-KW"/>
</dbReference>
<dbReference type="PANTHER" id="PTHR39188">
    <property type="entry name" value="MEMBRANE-ASSOCIATED ZINC METALLOPROTEASE M50B"/>
    <property type="match status" value="1"/>
</dbReference>
<organism evidence="14 15">
    <name type="scientific">Kocuria subflava</name>
    <dbReference type="NCBI Taxonomy" id="1736139"/>
    <lineage>
        <taxon>Bacteria</taxon>
        <taxon>Bacillati</taxon>
        <taxon>Actinomycetota</taxon>
        <taxon>Actinomycetes</taxon>
        <taxon>Micrococcales</taxon>
        <taxon>Micrococcaceae</taxon>
        <taxon>Kocuria</taxon>
    </lineage>
</organism>
<proteinExistence type="inferred from homology"/>
<feature type="transmembrane region" description="Helical" evidence="12">
    <location>
        <begin position="196"/>
        <end position="219"/>
    </location>
</feature>
<evidence type="ECO:0000256" key="6">
    <source>
        <dbReference type="ARBA" id="ARBA00022723"/>
    </source>
</evidence>
<dbReference type="RefSeq" id="WP_119932814.1">
    <property type="nucleotide sequence ID" value="NZ_JAAVUN010000012.1"/>
</dbReference>
<evidence type="ECO:0000256" key="11">
    <source>
        <dbReference type="ARBA" id="ARBA00023136"/>
    </source>
</evidence>
<evidence type="ECO:0000259" key="13">
    <source>
        <dbReference type="Pfam" id="PF02163"/>
    </source>
</evidence>
<evidence type="ECO:0000256" key="4">
    <source>
        <dbReference type="ARBA" id="ARBA00022670"/>
    </source>
</evidence>
<keyword evidence="10" id="KW-0482">Metalloprotease</keyword>
<evidence type="ECO:0000256" key="2">
    <source>
        <dbReference type="ARBA" id="ARBA00004141"/>
    </source>
</evidence>
<dbReference type="InterPro" id="IPR008915">
    <property type="entry name" value="Peptidase_M50"/>
</dbReference>
<comment type="cofactor">
    <cofactor evidence="1">
        <name>Zn(2+)</name>
        <dbReference type="ChEBI" id="CHEBI:29105"/>
    </cofactor>
</comment>
<dbReference type="PANTHER" id="PTHR39188:SF3">
    <property type="entry name" value="STAGE IV SPORULATION PROTEIN FB"/>
    <property type="match status" value="1"/>
</dbReference>
<keyword evidence="8" id="KW-0862">Zinc</keyword>
<accession>A0A846TKS1</accession>
<dbReference type="Proteomes" id="UP000521379">
    <property type="component" value="Unassembled WGS sequence"/>
</dbReference>
<evidence type="ECO:0000256" key="10">
    <source>
        <dbReference type="ARBA" id="ARBA00023049"/>
    </source>
</evidence>
<feature type="transmembrane region" description="Helical" evidence="12">
    <location>
        <begin position="226"/>
        <end position="247"/>
    </location>
</feature>
<evidence type="ECO:0000313" key="15">
    <source>
        <dbReference type="Proteomes" id="UP000521379"/>
    </source>
</evidence>
<keyword evidence="11 12" id="KW-0472">Membrane</keyword>
<evidence type="ECO:0000256" key="7">
    <source>
        <dbReference type="ARBA" id="ARBA00022801"/>
    </source>
</evidence>
<feature type="transmembrane region" description="Helical" evidence="12">
    <location>
        <begin position="57"/>
        <end position="76"/>
    </location>
</feature>
<feature type="domain" description="Peptidase M50" evidence="13">
    <location>
        <begin position="65"/>
        <end position="142"/>
    </location>
</feature>
<keyword evidence="5 12" id="KW-0812">Transmembrane</keyword>
<name>A0A846TKS1_9MICC</name>
<evidence type="ECO:0000256" key="3">
    <source>
        <dbReference type="ARBA" id="ARBA00007931"/>
    </source>
</evidence>
<evidence type="ECO:0000256" key="8">
    <source>
        <dbReference type="ARBA" id="ARBA00022833"/>
    </source>
</evidence>
<feature type="domain" description="Peptidase M50" evidence="13">
    <location>
        <begin position="153"/>
        <end position="202"/>
    </location>
</feature>
<dbReference type="GO" id="GO:0016020">
    <property type="term" value="C:membrane"/>
    <property type="evidence" value="ECO:0007669"/>
    <property type="project" value="UniProtKB-SubCell"/>
</dbReference>
<feature type="transmembrane region" description="Helical" evidence="12">
    <location>
        <begin position="153"/>
        <end position="176"/>
    </location>
</feature>
<dbReference type="EMBL" id="JAAVUN010000012">
    <property type="protein sequence ID" value="NKE09808.1"/>
    <property type="molecule type" value="Genomic_DNA"/>
</dbReference>
<dbReference type="GO" id="GO:0008237">
    <property type="term" value="F:metallopeptidase activity"/>
    <property type="evidence" value="ECO:0007669"/>
    <property type="project" value="UniProtKB-KW"/>
</dbReference>
<sequence>MPPVEAAGPARGKRKSLRLGRVGGFPLLLDRSWFVIAAVIILLYSPVLGRVLPNIGGWSYAVAAAFCLLLALSVLLHEWAHAWTARAFGWPVTHITLSLMGGHTSFGATRTSWLASLVISVAGPVANILLGLAGWVAVAALQPLEAGGAFNVVLVLVELTSWANWFVGIFNLIPGLPLDGGRALEAVVWGITGREFVGTAVAAWTGRVIAVLAVAWILVSGLWRSIPLLILAGLLVWMLWAGAASSLRRARAARAMSGIRAVDLMEPAIAVPAETTLATVEAILRGAFSNPADTVAKPGPVAVLAMDGQDCVGMLNPARVTAEDPHQRAHLALGEVMDPVTGNAVIPSDLAELNLLEATARSAQPMFVVVDGHGTPVGVLRAARLNTVLREAGLLR</sequence>
<feature type="transmembrane region" description="Helical" evidence="12">
    <location>
        <begin position="88"/>
        <end position="108"/>
    </location>
</feature>
<feature type="transmembrane region" description="Helical" evidence="12">
    <location>
        <begin position="114"/>
        <end position="141"/>
    </location>
</feature>
<comment type="similarity">
    <text evidence="3">Belongs to the peptidase M50B family.</text>
</comment>
<dbReference type="AlphaFoldDB" id="A0A846TKS1"/>
<keyword evidence="6" id="KW-0479">Metal-binding</keyword>
<feature type="transmembrane region" description="Helical" evidence="12">
    <location>
        <begin position="22"/>
        <end position="45"/>
    </location>
</feature>
<dbReference type="Pfam" id="PF02163">
    <property type="entry name" value="Peptidase_M50"/>
    <property type="match status" value="2"/>
</dbReference>
<gene>
    <name evidence="14" type="ORF">GTW58_07630</name>
</gene>
<evidence type="ECO:0000313" key="14">
    <source>
        <dbReference type="EMBL" id="NKE09808.1"/>
    </source>
</evidence>
<evidence type="ECO:0000256" key="5">
    <source>
        <dbReference type="ARBA" id="ARBA00022692"/>
    </source>
</evidence>
<dbReference type="GO" id="GO:0006508">
    <property type="term" value="P:proteolysis"/>
    <property type="evidence" value="ECO:0007669"/>
    <property type="project" value="UniProtKB-KW"/>
</dbReference>
<evidence type="ECO:0000256" key="9">
    <source>
        <dbReference type="ARBA" id="ARBA00022989"/>
    </source>
</evidence>
<evidence type="ECO:0000256" key="1">
    <source>
        <dbReference type="ARBA" id="ARBA00001947"/>
    </source>
</evidence>
<reference evidence="14 15" key="1">
    <citation type="submission" date="2020-02" db="EMBL/GenBank/DDBJ databases">
        <authorList>
            <person name="Sun Q."/>
        </authorList>
    </citation>
    <scope>NUCLEOTIDE SEQUENCE [LARGE SCALE GENOMIC DNA]</scope>
    <source>
        <strain evidence="14 15">YIM 13062</strain>
    </source>
</reference>
<comment type="subcellular location">
    <subcellularLocation>
        <location evidence="2">Membrane</location>
        <topology evidence="2">Multi-pass membrane protein</topology>
    </subcellularLocation>
</comment>